<dbReference type="PROSITE" id="PS50157">
    <property type="entry name" value="ZINC_FINGER_C2H2_2"/>
    <property type="match status" value="2"/>
</dbReference>
<evidence type="ECO:0000259" key="8">
    <source>
        <dbReference type="PROSITE" id="PS50157"/>
    </source>
</evidence>
<dbReference type="GeneID" id="111250625"/>
<dbReference type="PROSITE" id="PS00028">
    <property type="entry name" value="ZINC_FINGER_C2H2_1"/>
    <property type="match status" value="2"/>
</dbReference>
<organism evidence="9 10">
    <name type="scientific">Varroa destructor</name>
    <name type="common">Honeybee mite</name>
    <dbReference type="NCBI Taxonomy" id="109461"/>
    <lineage>
        <taxon>Eukaryota</taxon>
        <taxon>Metazoa</taxon>
        <taxon>Ecdysozoa</taxon>
        <taxon>Arthropoda</taxon>
        <taxon>Chelicerata</taxon>
        <taxon>Arachnida</taxon>
        <taxon>Acari</taxon>
        <taxon>Parasitiformes</taxon>
        <taxon>Mesostigmata</taxon>
        <taxon>Gamasina</taxon>
        <taxon>Dermanyssoidea</taxon>
        <taxon>Varroidae</taxon>
        <taxon>Varroa</taxon>
    </lineage>
</organism>
<dbReference type="KEGG" id="vde:111250625"/>
<dbReference type="Proteomes" id="UP000594260">
    <property type="component" value="Unplaced"/>
</dbReference>
<evidence type="ECO:0000256" key="5">
    <source>
        <dbReference type="ARBA" id="ARBA00022833"/>
    </source>
</evidence>
<dbReference type="GO" id="GO:0005634">
    <property type="term" value="C:nucleus"/>
    <property type="evidence" value="ECO:0007669"/>
    <property type="project" value="UniProtKB-SubCell"/>
</dbReference>
<keyword evidence="6" id="KW-0539">Nucleus</keyword>
<dbReference type="InParanoid" id="A0A7M7K640"/>
<evidence type="ECO:0000256" key="2">
    <source>
        <dbReference type="ARBA" id="ARBA00022723"/>
    </source>
</evidence>
<dbReference type="OMA" id="FNRRFEC"/>
<evidence type="ECO:0000256" key="6">
    <source>
        <dbReference type="ARBA" id="ARBA00023242"/>
    </source>
</evidence>
<evidence type="ECO:0000256" key="1">
    <source>
        <dbReference type="ARBA" id="ARBA00004123"/>
    </source>
</evidence>
<accession>A0A7M7K640</accession>
<dbReference type="InterPro" id="IPR013087">
    <property type="entry name" value="Znf_C2H2_type"/>
</dbReference>
<dbReference type="InterPro" id="IPR050888">
    <property type="entry name" value="ZnF_C2H2-type_TF"/>
</dbReference>
<evidence type="ECO:0000313" key="9">
    <source>
        <dbReference type="EnsemblMetazoa" id="XP_022661788"/>
    </source>
</evidence>
<evidence type="ECO:0000313" key="10">
    <source>
        <dbReference type="Proteomes" id="UP000594260"/>
    </source>
</evidence>
<evidence type="ECO:0000256" key="3">
    <source>
        <dbReference type="ARBA" id="ARBA00022737"/>
    </source>
</evidence>
<keyword evidence="3" id="KW-0677">Repeat</keyword>
<protein>
    <recommendedName>
        <fullName evidence="8">C2H2-type domain-containing protein</fullName>
    </recommendedName>
</protein>
<dbReference type="RefSeq" id="XP_022661788.1">
    <property type="nucleotide sequence ID" value="XM_022806053.1"/>
</dbReference>
<evidence type="ECO:0000256" key="7">
    <source>
        <dbReference type="PROSITE-ProRule" id="PRU00042"/>
    </source>
</evidence>
<dbReference type="SMART" id="SM00355">
    <property type="entry name" value="ZnF_C2H2"/>
    <property type="match status" value="2"/>
</dbReference>
<dbReference type="Pfam" id="PF00096">
    <property type="entry name" value="zf-C2H2"/>
    <property type="match status" value="1"/>
</dbReference>
<keyword evidence="2" id="KW-0479">Metal-binding</keyword>
<dbReference type="EnsemblMetazoa" id="XM_022806053">
    <property type="protein sequence ID" value="XP_022661788"/>
    <property type="gene ID" value="LOC111250625"/>
</dbReference>
<dbReference type="GO" id="GO:0008270">
    <property type="term" value="F:zinc ion binding"/>
    <property type="evidence" value="ECO:0007669"/>
    <property type="project" value="UniProtKB-KW"/>
</dbReference>
<dbReference type="OrthoDB" id="6499257at2759"/>
<feature type="domain" description="C2H2-type" evidence="8">
    <location>
        <begin position="111"/>
        <end position="139"/>
    </location>
</feature>
<keyword evidence="4 7" id="KW-0863">Zinc-finger</keyword>
<name>A0A7M7K640_VARDE</name>
<dbReference type="Pfam" id="PF13894">
    <property type="entry name" value="zf-C2H2_4"/>
    <property type="match status" value="1"/>
</dbReference>
<feature type="domain" description="C2H2-type" evidence="8">
    <location>
        <begin position="82"/>
        <end position="104"/>
    </location>
</feature>
<dbReference type="Gene3D" id="3.30.160.60">
    <property type="entry name" value="Classic Zinc Finger"/>
    <property type="match status" value="1"/>
</dbReference>
<reference evidence="9" key="1">
    <citation type="submission" date="2021-01" db="UniProtKB">
        <authorList>
            <consortium name="EnsemblMetazoa"/>
        </authorList>
    </citation>
    <scope>IDENTIFICATION</scope>
</reference>
<sequence length="165" mass="19188">MFVLSLVVRRTVKRESVNTDSDQGVILNANTIKKEIVDEVEDGNVDEFITRYNSYLNSMQSAKGKLDLGQMSRPGTQVPTDNQCPICKKSYSTKHSMRRHMLMHKPFNRRFECVICQKMFNWPGNLRTHLQTIHQMRPEDFEFKNYKFPEPEEIIMEAEAAGGNQ</sequence>
<comment type="subcellular location">
    <subcellularLocation>
        <location evidence="1">Nucleus</location>
    </subcellularLocation>
</comment>
<proteinExistence type="predicted"/>
<dbReference type="AlphaFoldDB" id="A0A7M7K640"/>
<dbReference type="InterPro" id="IPR036236">
    <property type="entry name" value="Znf_C2H2_sf"/>
</dbReference>
<keyword evidence="5" id="KW-0862">Zinc</keyword>
<keyword evidence="10" id="KW-1185">Reference proteome</keyword>
<dbReference type="SUPFAM" id="SSF57667">
    <property type="entry name" value="beta-beta-alpha zinc fingers"/>
    <property type="match status" value="1"/>
</dbReference>
<evidence type="ECO:0000256" key="4">
    <source>
        <dbReference type="ARBA" id="ARBA00022771"/>
    </source>
</evidence>
<dbReference type="PANTHER" id="PTHR24406">
    <property type="entry name" value="TRANSCRIPTIONAL REPRESSOR CTCFL-RELATED"/>
    <property type="match status" value="1"/>
</dbReference>